<comment type="caution">
    <text evidence="8">The sequence shown here is derived from an EMBL/GenBank/DDBJ whole genome shotgun (WGS) entry which is preliminary data.</text>
</comment>
<keyword evidence="2" id="KW-0479">Metal-binding</keyword>
<keyword evidence="3 6" id="KW-0863">Zinc-finger</keyword>
<feature type="domain" description="THAP-type" evidence="7">
    <location>
        <begin position="7"/>
        <end position="102"/>
    </location>
</feature>
<dbReference type="PANTHER" id="PTHR23080">
    <property type="entry name" value="THAP DOMAIN PROTEIN"/>
    <property type="match status" value="1"/>
</dbReference>
<comment type="cofactor">
    <cofactor evidence="1">
        <name>a divalent metal cation</name>
        <dbReference type="ChEBI" id="CHEBI:60240"/>
    </cofactor>
</comment>
<keyword evidence="9" id="KW-1185">Reference proteome</keyword>
<dbReference type="PROSITE" id="PS50950">
    <property type="entry name" value="ZF_THAP"/>
    <property type="match status" value="1"/>
</dbReference>
<dbReference type="EMBL" id="VUJU01009973">
    <property type="protein sequence ID" value="KAF0716557.1"/>
    <property type="molecule type" value="Genomic_DNA"/>
</dbReference>
<reference evidence="8 9" key="1">
    <citation type="submission" date="2019-08" db="EMBL/GenBank/DDBJ databases">
        <title>Whole genome of Aphis craccivora.</title>
        <authorList>
            <person name="Voronova N.V."/>
            <person name="Shulinski R.S."/>
            <person name="Bandarenka Y.V."/>
            <person name="Zhorov D.G."/>
            <person name="Warner D."/>
        </authorList>
    </citation>
    <scope>NUCLEOTIDE SEQUENCE [LARGE SCALE GENOMIC DNA]</scope>
    <source>
        <strain evidence="8">180601</strain>
        <tissue evidence="8">Whole Body</tissue>
    </source>
</reference>
<accession>A0A6G0W096</accession>
<evidence type="ECO:0000256" key="3">
    <source>
        <dbReference type="ARBA" id="ARBA00022771"/>
    </source>
</evidence>
<evidence type="ECO:0000313" key="9">
    <source>
        <dbReference type="Proteomes" id="UP000478052"/>
    </source>
</evidence>
<dbReference type="Pfam" id="PF05485">
    <property type="entry name" value="THAP"/>
    <property type="match status" value="1"/>
</dbReference>
<proteinExistence type="predicted"/>
<gene>
    <name evidence="8" type="ORF">FWK35_00021028</name>
</gene>
<evidence type="ECO:0000259" key="7">
    <source>
        <dbReference type="PROSITE" id="PS50950"/>
    </source>
</evidence>
<organism evidence="8 9">
    <name type="scientific">Aphis craccivora</name>
    <name type="common">Cowpea aphid</name>
    <dbReference type="NCBI Taxonomy" id="307492"/>
    <lineage>
        <taxon>Eukaryota</taxon>
        <taxon>Metazoa</taxon>
        <taxon>Ecdysozoa</taxon>
        <taxon>Arthropoda</taxon>
        <taxon>Hexapoda</taxon>
        <taxon>Insecta</taxon>
        <taxon>Pterygota</taxon>
        <taxon>Neoptera</taxon>
        <taxon>Paraneoptera</taxon>
        <taxon>Hemiptera</taxon>
        <taxon>Sternorrhyncha</taxon>
        <taxon>Aphidomorpha</taxon>
        <taxon>Aphidoidea</taxon>
        <taxon>Aphididae</taxon>
        <taxon>Aphidini</taxon>
        <taxon>Aphis</taxon>
        <taxon>Aphis</taxon>
    </lineage>
</organism>
<sequence>LTMTQQMKSHNFCSVFGCNSRYSTCEGISFHQFPKDNEIKIMWLNKLGVEELVDKRRIWAKNLRMDKKLYKKRDFKYSPKRLDLSSITSHHNVKSTSPPSVETINDHDQHQIENVQRILKYKYDKEVQVSVGDIFVLFINLLILKKIYNNYKSTFTLKFLIGISPGSLITFISEPFGGQASDKAIFEQSGLMNKLEHPNAIMVDKGFMIDDLCKQKTNEIIRPPFLKTKNSFPWMKRYGVETLQVQEFILRR</sequence>
<dbReference type="Pfam" id="PF13359">
    <property type="entry name" value="DDE_Tnp_4"/>
    <property type="match status" value="1"/>
</dbReference>
<dbReference type="SUPFAM" id="SSF57716">
    <property type="entry name" value="Glucocorticoid receptor-like (DNA-binding domain)"/>
    <property type="match status" value="1"/>
</dbReference>
<dbReference type="GO" id="GO:0003677">
    <property type="term" value="F:DNA binding"/>
    <property type="evidence" value="ECO:0007669"/>
    <property type="project" value="UniProtKB-UniRule"/>
</dbReference>
<keyword evidence="4" id="KW-0862">Zinc</keyword>
<evidence type="ECO:0000256" key="6">
    <source>
        <dbReference type="PROSITE-ProRule" id="PRU00309"/>
    </source>
</evidence>
<evidence type="ECO:0000256" key="4">
    <source>
        <dbReference type="ARBA" id="ARBA00022833"/>
    </source>
</evidence>
<evidence type="ECO:0000313" key="8">
    <source>
        <dbReference type="EMBL" id="KAF0716557.1"/>
    </source>
</evidence>
<keyword evidence="5 6" id="KW-0238">DNA-binding</keyword>
<dbReference type="InterPro" id="IPR006612">
    <property type="entry name" value="THAP_Znf"/>
</dbReference>
<dbReference type="PANTHER" id="PTHR23080:SF141">
    <property type="entry name" value="TRANSPOSASE HELIX-TURN-HELIX DOMAIN-CONTAINING PROTEIN"/>
    <property type="match status" value="1"/>
</dbReference>
<dbReference type="Proteomes" id="UP000478052">
    <property type="component" value="Unassembled WGS sequence"/>
</dbReference>
<evidence type="ECO:0000256" key="1">
    <source>
        <dbReference type="ARBA" id="ARBA00001968"/>
    </source>
</evidence>
<dbReference type="OrthoDB" id="5982876at2759"/>
<name>A0A6G0W096_APHCR</name>
<dbReference type="InterPro" id="IPR027806">
    <property type="entry name" value="HARBI1_dom"/>
</dbReference>
<dbReference type="AlphaFoldDB" id="A0A6G0W096"/>
<dbReference type="GO" id="GO:0008270">
    <property type="term" value="F:zinc ion binding"/>
    <property type="evidence" value="ECO:0007669"/>
    <property type="project" value="UniProtKB-KW"/>
</dbReference>
<feature type="non-terminal residue" evidence="8">
    <location>
        <position position="1"/>
    </location>
</feature>
<evidence type="ECO:0000256" key="5">
    <source>
        <dbReference type="ARBA" id="ARBA00023125"/>
    </source>
</evidence>
<evidence type="ECO:0000256" key="2">
    <source>
        <dbReference type="ARBA" id="ARBA00022723"/>
    </source>
</evidence>
<protein>
    <submittedName>
        <fullName evidence="8">THAP-type domain-containing protein</fullName>
    </submittedName>
</protein>